<accession>A0A4Y2HNI1</accession>
<comment type="caution">
    <text evidence="1">The sequence shown here is derived from an EMBL/GenBank/DDBJ whole genome shotgun (WGS) entry which is preliminary data.</text>
</comment>
<proteinExistence type="predicted"/>
<gene>
    <name evidence="1" type="ORF">AVEN_127400_1</name>
</gene>
<name>A0A4Y2HNI1_ARAVE</name>
<sequence>MFTIVFFPTSPLSLAPGASIYPLSSCYYATENSICNELIKFHQVFLPAALAKACCSSVISPPTRERKGECRKACSLSRVSTDSLKRNAKILANLRTRERESSAKVLLEAESMNFDLGDKLDDHFDDKTKPLENS</sequence>
<reference evidence="1 2" key="1">
    <citation type="journal article" date="2019" name="Sci. Rep.">
        <title>Orb-weaving spider Araneus ventricosus genome elucidates the spidroin gene catalogue.</title>
        <authorList>
            <person name="Kono N."/>
            <person name="Nakamura H."/>
            <person name="Ohtoshi R."/>
            <person name="Moran D.A.P."/>
            <person name="Shinohara A."/>
            <person name="Yoshida Y."/>
            <person name="Fujiwara M."/>
            <person name="Mori M."/>
            <person name="Tomita M."/>
            <person name="Arakawa K."/>
        </authorList>
    </citation>
    <scope>NUCLEOTIDE SEQUENCE [LARGE SCALE GENOMIC DNA]</scope>
</reference>
<dbReference type="Proteomes" id="UP000499080">
    <property type="component" value="Unassembled WGS sequence"/>
</dbReference>
<dbReference type="EMBL" id="BGPR01103553">
    <property type="protein sequence ID" value="GBM66770.1"/>
    <property type="molecule type" value="Genomic_DNA"/>
</dbReference>
<dbReference type="AlphaFoldDB" id="A0A4Y2HNI1"/>
<evidence type="ECO:0000313" key="2">
    <source>
        <dbReference type="Proteomes" id="UP000499080"/>
    </source>
</evidence>
<evidence type="ECO:0000313" key="1">
    <source>
        <dbReference type="EMBL" id="GBM66770.1"/>
    </source>
</evidence>
<keyword evidence="2" id="KW-1185">Reference proteome</keyword>
<protein>
    <submittedName>
        <fullName evidence="1">Uncharacterized protein</fullName>
    </submittedName>
</protein>
<organism evidence="1 2">
    <name type="scientific">Araneus ventricosus</name>
    <name type="common">Orbweaver spider</name>
    <name type="synonym">Epeira ventricosa</name>
    <dbReference type="NCBI Taxonomy" id="182803"/>
    <lineage>
        <taxon>Eukaryota</taxon>
        <taxon>Metazoa</taxon>
        <taxon>Ecdysozoa</taxon>
        <taxon>Arthropoda</taxon>
        <taxon>Chelicerata</taxon>
        <taxon>Arachnida</taxon>
        <taxon>Araneae</taxon>
        <taxon>Araneomorphae</taxon>
        <taxon>Entelegynae</taxon>
        <taxon>Araneoidea</taxon>
        <taxon>Araneidae</taxon>
        <taxon>Araneus</taxon>
    </lineage>
</organism>